<evidence type="ECO:0000313" key="3">
    <source>
        <dbReference type="Proteomes" id="UP000179627"/>
    </source>
</evidence>
<proteinExistence type="predicted"/>
<dbReference type="EMBL" id="MBLM01000121">
    <property type="protein sequence ID" value="OHV35429.1"/>
    <property type="molecule type" value="Genomic_DNA"/>
</dbReference>
<gene>
    <name evidence="2" type="ORF">CC117_19505</name>
</gene>
<protein>
    <submittedName>
        <fullName evidence="2">Uncharacterized protein</fullName>
    </submittedName>
</protein>
<dbReference type="Proteomes" id="UP000179627">
    <property type="component" value="Unassembled WGS sequence"/>
</dbReference>
<reference evidence="3" key="1">
    <citation type="submission" date="2016-07" db="EMBL/GenBank/DDBJ databases">
        <title>Sequence Frankia sp. strain CcI1.17.</title>
        <authorList>
            <person name="Ghodhbane-Gtari F."/>
            <person name="Swanson E."/>
            <person name="Gueddou A."/>
            <person name="Morris K."/>
            <person name="Hezbri K."/>
            <person name="Ktari A."/>
            <person name="Nouioui I."/>
            <person name="Abebe-Akele F."/>
            <person name="Simpson S."/>
            <person name="Thomas K."/>
            <person name="Gtari M."/>
            <person name="Tisa L.S."/>
            <person name="Hurst S."/>
        </authorList>
    </citation>
    <scope>NUCLEOTIDE SEQUENCE [LARGE SCALE GENOMIC DNA]</scope>
    <source>
        <strain evidence="3">Cc1.17</strain>
    </source>
</reference>
<evidence type="ECO:0000313" key="2">
    <source>
        <dbReference type="EMBL" id="OHV35429.1"/>
    </source>
</evidence>
<accession>A0A1S1QPC9</accession>
<dbReference type="OrthoDB" id="3825591at2"/>
<dbReference type="AlphaFoldDB" id="A0A1S1QPC9"/>
<name>A0A1S1QPC9_9ACTN</name>
<keyword evidence="3" id="KW-1185">Reference proteome</keyword>
<evidence type="ECO:0000256" key="1">
    <source>
        <dbReference type="SAM" id="MobiDB-lite"/>
    </source>
</evidence>
<sequence>MRTGDADRLAAFVQLAQPTAAAVVSLTGPVPDRREHADRIVRHWRTELAPLSALPAFAGRFGAPIRDVLAATVQSLLVLSLARLCEVTDVHSQVRLLAHAVLDEELPAGWRPPAGAEADAATGVIVPGTTGTESPGTESPGGAAGLVAQQGGTEVGIDGTAEERAQWVRLMRRVPTGIVRLAREMWGVRRLIDGRAEGRLWHRAVANVPAVGVVGATLGERHAATEIAARVYVALSLADNLPGI</sequence>
<feature type="region of interest" description="Disordered" evidence="1">
    <location>
        <begin position="126"/>
        <end position="146"/>
    </location>
</feature>
<organism evidence="2 3">
    <name type="scientific">Parafrankia colletiae</name>
    <dbReference type="NCBI Taxonomy" id="573497"/>
    <lineage>
        <taxon>Bacteria</taxon>
        <taxon>Bacillati</taxon>
        <taxon>Actinomycetota</taxon>
        <taxon>Actinomycetes</taxon>
        <taxon>Frankiales</taxon>
        <taxon>Frankiaceae</taxon>
        <taxon>Parafrankia</taxon>
    </lineage>
</organism>
<dbReference type="RefSeq" id="WP_071085567.1">
    <property type="nucleotide sequence ID" value="NZ_MBLM01000121.1"/>
</dbReference>
<feature type="compositionally biased region" description="Low complexity" evidence="1">
    <location>
        <begin position="127"/>
        <end position="146"/>
    </location>
</feature>
<comment type="caution">
    <text evidence="2">The sequence shown here is derived from an EMBL/GenBank/DDBJ whole genome shotgun (WGS) entry which is preliminary data.</text>
</comment>